<sequence>MRGVGSSVNSFILLTGEAIPGDVLRFYSHGNYDVLGTASVTSVSLQSTPLEITVNYLPQEVQDVVDNAYWTNQMRVGSDFNVLNTHTTGNRGRGANIKASDGLIANNLFFEGVAYGDLDLGPEFSSWSEADYVHNLTIINNTVRDCNYPSKAAAAVMLHGDGDNPMDGNTNITINGLTIANTTASNLYIGASEAVSLDDVWESWPGAVATFENVSFKGAMGNRCIEGKIGKQGIMIATLEGTVNGLGESAVAMC</sequence>
<dbReference type="AlphaFoldDB" id="A0A8H6C8S8"/>
<comment type="caution">
    <text evidence="1">The sequence shown here is derived from an EMBL/GenBank/DDBJ whole genome shotgun (WGS) entry which is preliminary data.</text>
</comment>
<proteinExistence type="predicted"/>
<dbReference type="SUPFAM" id="SSF51126">
    <property type="entry name" value="Pectin lyase-like"/>
    <property type="match status" value="1"/>
</dbReference>
<keyword evidence="2" id="KW-1185">Reference proteome</keyword>
<evidence type="ECO:0000313" key="2">
    <source>
        <dbReference type="Proteomes" id="UP000593566"/>
    </source>
</evidence>
<dbReference type="InterPro" id="IPR011050">
    <property type="entry name" value="Pectin_lyase_fold/virulence"/>
</dbReference>
<protein>
    <recommendedName>
        <fullName evidence="3">Right handed beta helix domain-containing protein</fullName>
    </recommendedName>
</protein>
<dbReference type="InterPro" id="IPR012334">
    <property type="entry name" value="Pectin_lyas_fold"/>
</dbReference>
<accession>A0A8H6C8S8</accession>
<name>A0A8H6C8S8_9LECA</name>
<evidence type="ECO:0000313" key="1">
    <source>
        <dbReference type="EMBL" id="KAF6219090.1"/>
    </source>
</evidence>
<dbReference type="SMART" id="SM00710">
    <property type="entry name" value="PbH1"/>
    <property type="match status" value="4"/>
</dbReference>
<dbReference type="InterPro" id="IPR006626">
    <property type="entry name" value="PbH1"/>
</dbReference>
<evidence type="ECO:0008006" key="3">
    <source>
        <dbReference type="Google" id="ProtNLM"/>
    </source>
</evidence>
<dbReference type="RefSeq" id="XP_037148525.1">
    <property type="nucleotide sequence ID" value="XM_037295827.1"/>
</dbReference>
<dbReference type="Gene3D" id="2.160.20.10">
    <property type="entry name" value="Single-stranded right-handed beta-helix, Pectin lyase-like"/>
    <property type="match status" value="1"/>
</dbReference>
<dbReference type="GeneID" id="59333321"/>
<organism evidence="1 2">
    <name type="scientific">Letharia lupina</name>
    <dbReference type="NCBI Taxonomy" id="560253"/>
    <lineage>
        <taxon>Eukaryota</taxon>
        <taxon>Fungi</taxon>
        <taxon>Dikarya</taxon>
        <taxon>Ascomycota</taxon>
        <taxon>Pezizomycotina</taxon>
        <taxon>Lecanoromycetes</taxon>
        <taxon>OSLEUM clade</taxon>
        <taxon>Lecanoromycetidae</taxon>
        <taxon>Lecanorales</taxon>
        <taxon>Lecanorineae</taxon>
        <taxon>Parmeliaceae</taxon>
        <taxon>Letharia</taxon>
    </lineage>
</organism>
<dbReference type="EMBL" id="JACCJB010000020">
    <property type="protein sequence ID" value="KAF6219090.1"/>
    <property type="molecule type" value="Genomic_DNA"/>
</dbReference>
<dbReference type="Proteomes" id="UP000593566">
    <property type="component" value="Unassembled WGS sequence"/>
</dbReference>
<reference evidence="1 2" key="1">
    <citation type="journal article" date="2020" name="Genomics">
        <title>Complete, high-quality genomes from long-read metagenomic sequencing of two wolf lichen thalli reveals enigmatic genome architecture.</title>
        <authorList>
            <person name="McKenzie S.K."/>
            <person name="Walston R.F."/>
            <person name="Allen J.L."/>
        </authorList>
    </citation>
    <scope>NUCLEOTIDE SEQUENCE [LARGE SCALE GENOMIC DNA]</scope>
    <source>
        <strain evidence="1">WasteWater1</strain>
    </source>
</reference>
<gene>
    <name evidence="1" type="ORF">HO133_004915</name>
</gene>